<dbReference type="GO" id="GO:0004497">
    <property type="term" value="F:monooxygenase activity"/>
    <property type="evidence" value="ECO:0007669"/>
    <property type="project" value="UniProtKB-KW"/>
</dbReference>
<evidence type="ECO:0000259" key="6">
    <source>
        <dbReference type="Pfam" id="PF01494"/>
    </source>
</evidence>
<dbReference type="InterPro" id="IPR002938">
    <property type="entry name" value="FAD-bd"/>
</dbReference>
<organism evidence="7 8">
    <name type="scientific">Aspergillus eucalypticola (strain CBS 122712 / IBT 29274)</name>
    <dbReference type="NCBI Taxonomy" id="1448314"/>
    <lineage>
        <taxon>Eukaryota</taxon>
        <taxon>Fungi</taxon>
        <taxon>Dikarya</taxon>
        <taxon>Ascomycota</taxon>
        <taxon>Pezizomycotina</taxon>
        <taxon>Eurotiomycetes</taxon>
        <taxon>Eurotiomycetidae</taxon>
        <taxon>Eurotiales</taxon>
        <taxon>Aspergillaceae</taxon>
        <taxon>Aspergillus</taxon>
        <taxon>Aspergillus subgen. Circumdati</taxon>
    </lineage>
</organism>
<reference evidence="7" key="1">
    <citation type="submission" date="2016-12" db="EMBL/GenBank/DDBJ databases">
        <title>The genomes of Aspergillus section Nigri reveals drivers in fungal speciation.</title>
        <authorList>
            <consortium name="DOE Joint Genome Institute"/>
            <person name="Vesth T.C."/>
            <person name="Nybo J."/>
            <person name="Theobald S."/>
            <person name="Brandl J."/>
            <person name="Frisvad J.C."/>
            <person name="Nielsen K.F."/>
            <person name="Lyhne E.K."/>
            <person name="Kogle M.E."/>
            <person name="Kuo A."/>
            <person name="Riley R."/>
            <person name="Clum A."/>
            <person name="Nolan M."/>
            <person name="Lipzen A."/>
            <person name="Salamov A."/>
            <person name="Henrissat B."/>
            <person name="Wiebenga A."/>
            <person name="De vries R.P."/>
            <person name="Grigoriev I.V."/>
            <person name="Mortensen U.H."/>
            <person name="Andersen M.R."/>
            <person name="Baker S.E."/>
        </authorList>
    </citation>
    <scope>NUCLEOTIDE SEQUENCE</scope>
    <source>
        <strain evidence="7">CBS 122712</strain>
    </source>
</reference>
<keyword evidence="3" id="KW-0274">FAD</keyword>
<feature type="transmembrane region" description="Helical" evidence="5">
    <location>
        <begin position="446"/>
        <end position="470"/>
    </location>
</feature>
<gene>
    <name evidence="7" type="ORF">BO83DRAFT_406854</name>
</gene>
<dbReference type="AlphaFoldDB" id="A0A317VWV0"/>
<keyword evidence="5" id="KW-0472">Membrane</keyword>
<dbReference type="RefSeq" id="XP_025390172.1">
    <property type="nucleotide sequence ID" value="XM_025533905.1"/>
</dbReference>
<dbReference type="Gene3D" id="3.50.50.60">
    <property type="entry name" value="FAD/NAD(P)-binding domain"/>
    <property type="match status" value="1"/>
</dbReference>
<keyword evidence="5" id="KW-0812">Transmembrane</keyword>
<dbReference type="GeneID" id="37055867"/>
<keyword evidence="5" id="KW-1133">Transmembrane helix</keyword>
<evidence type="ECO:0000313" key="8">
    <source>
        <dbReference type="Proteomes" id="UP000246171"/>
    </source>
</evidence>
<dbReference type="PANTHER" id="PTHR47356">
    <property type="entry name" value="FAD-DEPENDENT MONOOXYGENASE ASQG-RELATED"/>
    <property type="match status" value="1"/>
</dbReference>
<dbReference type="InterPro" id="IPR050562">
    <property type="entry name" value="FAD_mOase_fung"/>
</dbReference>
<dbReference type="GO" id="GO:0071949">
    <property type="term" value="F:FAD binding"/>
    <property type="evidence" value="ECO:0007669"/>
    <property type="project" value="InterPro"/>
</dbReference>
<evidence type="ECO:0000256" key="4">
    <source>
        <dbReference type="ARBA" id="ARBA00023002"/>
    </source>
</evidence>
<comment type="caution">
    <text evidence="7">The sequence shown here is derived from an EMBL/GenBank/DDBJ whole genome shotgun (WGS) entry which is preliminary data.</text>
</comment>
<keyword evidence="7" id="KW-0503">Monooxygenase</keyword>
<dbReference type="PANTHER" id="PTHR47356:SF2">
    <property type="entry name" value="FAD-BINDING DOMAIN-CONTAINING PROTEIN-RELATED"/>
    <property type="match status" value="1"/>
</dbReference>
<dbReference type="PRINTS" id="PR00420">
    <property type="entry name" value="RNGMNOXGNASE"/>
</dbReference>
<accession>A0A317VWV0</accession>
<evidence type="ECO:0000256" key="5">
    <source>
        <dbReference type="SAM" id="Phobius"/>
    </source>
</evidence>
<evidence type="ECO:0000313" key="7">
    <source>
        <dbReference type="EMBL" id="PWY77791.1"/>
    </source>
</evidence>
<comment type="similarity">
    <text evidence="1">Belongs to the paxM FAD-dependent monooxygenase family.</text>
</comment>
<proteinExistence type="inferred from homology"/>
<evidence type="ECO:0000256" key="1">
    <source>
        <dbReference type="ARBA" id="ARBA00007992"/>
    </source>
</evidence>
<dbReference type="OrthoDB" id="10029326at2759"/>
<dbReference type="Pfam" id="PF01494">
    <property type="entry name" value="FAD_binding_3"/>
    <property type="match status" value="1"/>
</dbReference>
<dbReference type="Proteomes" id="UP000246171">
    <property type="component" value="Unassembled WGS sequence"/>
</dbReference>
<protein>
    <submittedName>
        <fullName evidence="7">Monooxygenase</fullName>
    </submittedName>
</protein>
<sequence length="471" mass="52233">MSIPNSQRPFHVIIVGASIAGLTLAHCLSNTGIEFTILEARSGTYPDGAGLAILPNGARILDQLGLYQDVLDQGQCMVSHSTWLETGHLLRRVDAGRIRSFGFGRIDYPVLVIARRALLGILYTRLRSSRLFFNRRVVRIVSSPDNVTVYSADGMSVSGDLVVGADGVHSIVREQMWHHIRDTSGAVASSRWFSEVPLTDSFAGVFGIAKSIPRLKKGDVHRTYGHGWLTVIMVGADSRVCWFMSIARTMMPVLIPRHTSDRADVSRIVEPFLKRHVTSDVTFGEIFSRSESCVVASLEEGFQNRWSWGRFVGIGDAMVPNIAEGANCAIESAASLANHLVFFARGSTPLYTEDRLTPMLKAWEDSRKRRTRGLFLISQCAVRIEATTSWMLKLNQVFLSHFHGTGIGLLTTITSRTARVDYLPLPLPQQSSTQQVLEKKEHESGWNWQVILLPLAAATSLMFYVLHALVL</sequence>
<evidence type="ECO:0000256" key="2">
    <source>
        <dbReference type="ARBA" id="ARBA00022630"/>
    </source>
</evidence>
<keyword evidence="4" id="KW-0560">Oxidoreductase</keyword>
<keyword evidence="8" id="KW-1185">Reference proteome</keyword>
<dbReference type="VEuPathDB" id="FungiDB:BO83DRAFT_406854"/>
<dbReference type="EMBL" id="MSFU01000007">
    <property type="protein sequence ID" value="PWY77791.1"/>
    <property type="molecule type" value="Genomic_DNA"/>
</dbReference>
<feature type="domain" description="FAD-binding" evidence="6">
    <location>
        <begin position="11"/>
        <end position="347"/>
    </location>
</feature>
<keyword evidence="2" id="KW-0285">Flavoprotein</keyword>
<name>A0A317VWV0_ASPEC</name>
<dbReference type="InterPro" id="IPR036188">
    <property type="entry name" value="FAD/NAD-bd_sf"/>
</dbReference>
<evidence type="ECO:0000256" key="3">
    <source>
        <dbReference type="ARBA" id="ARBA00022827"/>
    </source>
</evidence>
<dbReference type="SUPFAM" id="SSF51905">
    <property type="entry name" value="FAD/NAD(P)-binding domain"/>
    <property type="match status" value="1"/>
</dbReference>